<dbReference type="Gene3D" id="2.60.40.740">
    <property type="match status" value="1"/>
</dbReference>
<dbReference type="InterPro" id="IPR026341">
    <property type="entry name" value="T9SS_type_B"/>
</dbReference>
<keyword evidence="4" id="KW-1185">Reference proteome</keyword>
<accession>A0A6N8J7Y7</accession>
<comment type="caution">
    <text evidence="3">The sequence shown here is derived from an EMBL/GenBank/DDBJ whole genome shotgun (WGS) entry which is preliminary data.</text>
</comment>
<feature type="domain" description="Ig-like" evidence="2">
    <location>
        <begin position="393"/>
        <end position="470"/>
    </location>
</feature>
<dbReference type="Pfam" id="PF13585">
    <property type="entry name" value="CHU_C"/>
    <property type="match status" value="1"/>
</dbReference>
<protein>
    <submittedName>
        <fullName evidence="3">T9SS type B sorting domain-containing protein</fullName>
    </submittedName>
</protein>
<dbReference type="InterPro" id="IPR044023">
    <property type="entry name" value="Ig_7"/>
</dbReference>
<reference evidence="3 4" key="1">
    <citation type="submission" date="2019-12" db="EMBL/GenBank/DDBJ databases">
        <title>The draft genomic sequence of strain Chitinophaga oryziterrae JCM 16595.</title>
        <authorList>
            <person name="Zhang X."/>
        </authorList>
    </citation>
    <scope>NUCLEOTIDE SEQUENCE [LARGE SCALE GENOMIC DNA]</scope>
    <source>
        <strain evidence="3 4">JCM 16595</strain>
    </source>
</reference>
<feature type="signal peptide" evidence="1">
    <location>
        <begin position="1"/>
        <end position="20"/>
    </location>
</feature>
<name>A0A6N8J7Y7_9BACT</name>
<evidence type="ECO:0000256" key="1">
    <source>
        <dbReference type="SAM" id="SignalP"/>
    </source>
</evidence>
<sequence>MKSIFIVTLMLIICTCKLKAQTYSPVVITGYNNDIVADTGTDATAVTSTGVDLQQKILYSLGFAATNALAGGLADNGTIVNGQRTYQLGDYSLNNALYLSANAFAANTLASGSIALVTPATFTKISVLAFSTEQNSILDISLKFTDGTVISGGTVSVADWFNGPGSIISAVGRIQRIPSPPYVVEDLAANNPRFYPIDIDIPCAVQSKMLDSIFFNYVSGGSPDSRAVILALSAVSYTPMTLTSSLVVADCGKSNGSATVSAEGGSPLITYEWNTIPVQLTKTATDLPAGTYTCTITDGNLCVTQVPMTVTEKSVVKMKATARPGTICSGSATTLSAIPSGGIITSYTWQPSNITDSTTSISPTDTTTYVVTGKDFFGCLATDTITVSVIPRPAAPVASPVSICPDSLATLSVLTPDPLLGYNWYPYPSGGDVLGTGDIFVTPPVGETTTWYVEAVTGPCSSDRVPVTVTPYDRPITPIVVNTAVTANSASFSWKSIPGATGYLISIDGGAYITVTDTFYNVTGLQQETVSLRVISLGTLSCQTSLPGQATAKLKPGEIFIPNAFTPNGDGKNDIFKPEGNIKAIDMKIFNQWGELIATGSGWNGTSGGKAQPMGVYIYAMKIIMTNGTEVIKKGSVNLLR</sequence>
<evidence type="ECO:0000313" key="3">
    <source>
        <dbReference type="EMBL" id="MVT41347.1"/>
    </source>
</evidence>
<dbReference type="AlphaFoldDB" id="A0A6N8J7Y7"/>
<dbReference type="OrthoDB" id="5726170at2"/>
<dbReference type="NCBIfam" id="TIGR04131">
    <property type="entry name" value="Bac_Flav_CTERM"/>
    <property type="match status" value="1"/>
</dbReference>
<dbReference type="EMBL" id="WRXO01000003">
    <property type="protein sequence ID" value="MVT41347.1"/>
    <property type="molecule type" value="Genomic_DNA"/>
</dbReference>
<dbReference type="RefSeq" id="WP_157299976.1">
    <property type="nucleotide sequence ID" value="NZ_BAAAZB010000025.1"/>
</dbReference>
<keyword evidence="1" id="KW-0732">Signal</keyword>
<dbReference type="Pfam" id="PF19081">
    <property type="entry name" value="Ig_7"/>
    <property type="match status" value="1"/>
</dbReference>
<gene>
    <name evidence="3" type="ORF">GO495_12195</name>
</gene>
<feature type="chain" id="PRO_5026844989" evidence="1">
    <location>
        <begin position="21"/>
        <end position="641"/>
    </location>
</feature>
<evidence type="ECO:0000313" key="4">
    <source>
        <dbReference type="Proteomes" id="UP000468388"/>
    </source>
</evidence>
<proteinExistence type="predicted"/>
<evidence type="ECO:0000259" key="2">
    <source>
        <dbReference type="Pfam" id="PF19081"/>
    </source>
</evidence>
<dbReference type="Proteomes" id="UP000468388">
    <property type="component" value="Unassembled WGS sequence"/>
</dbReference>
<organism evidence="3 4">
    <name type="scientific">Chitinophaga oryziterrae</name>
    <dbReference type="NCBI Taxonomy" id="1031224"/>
    <lineage>
        <taxon>Bacteria</taxon>
        <taxon>Pseudomonadati</taxon>
        <taxon>Bacteroidota</taxon>
        <taxon>Chitinophagia</taxon>
        <taxon>Chitinophagales</taxon>
        <taxon>Chitinophagaceae</taxon>
        <taxon>Chitinophaga</taxon>
    </lineage>
</organism>